<protein>
    <submittedName>
        <fullName evidence="1">Uncharacterized protein</fullName>
    </submittedName>
</protein>
<sequence>MDPFLLEIGWPIMCNKYNQ</sequence>
<organism evidence="1">
    <name type="scientific">Arundo donax</name>
    <name type="common">Giant reed</name>
    <name type="synonym">Donax arundinaceus</name>
    <dbReference type="NCBI Taxonomy" id="35708"/>
    <lineage>
        <taxon>Eukaryota</taxon>
        <taxon>Viridiplantae</taxon>
        <taxon>Streptophyta</taxon>
        <taxon>Embryophyta</taxon>
        <taxon>Tracheophyta</taxon>
        <taxon>Spermatophyta</taxon>
        <taxon>Magnoliopsida</taxon>
        <taxon>Liliopsida</taxon>
        <taxon>Poales</taxon>
        <taxon>Poaceae</taxon>
        <taxon>PACMAD clade</taxon>
        <taxon>Arundinoideae</taxon>
        <taxon>Arundineae</taxon>
        <taxon>Arundo</taxon>
    </lineage>
</organism>
<evidence type="ECO:0000313" key="1">
    <source>
        <dbReference type="EMBL" id="JAD50230.1"/>
    </source>
</evidence>
<reference evidence="1" key="1">
    <citation type="submission" date="2014-09" db="EMBL/GenBank/DDBJ databases">
        <authorList>
            <person name="Magalhaes I.L.F."/>
            <person name="Oliveira U."/>
            <person name="Santos F.R."/>
            <person name="Vidigal T.H.D.A."/>
            <person name="Brescovit A.D."/>
            <person name="Santos A.J."/>
        </authorList>
    </citation>
    <scope>NUCLEOTIDE SEQUENCE</scope>
    <source>
        <tissue evidence="1">Shoot tissue taken approximately 20 cm above the soil surface</tissue>
    </source>
</reference>
<dbReference type="EMBL" id="GBRH01247665">
    <property type="protein sequence ID" value="JAD50230.1"/>
    <property type="molecule type" value="Transcribed_RNA"/>
</dbReference>
<accession>A0A0A9AMT2</accession>
<name>A0A0A9AMT2_ARUDO</name>
<dbReference type="AlphaFoldDB" id="A0A0A9AMT2"/>
<proteinExistence type="predicted"/>
<reference evidence="1" key="2">
    <citation type="journal article" date="2015" name="Data Brief">
        <title>Shoot transcriptome of the giant reed, Arundo donax.</title>
        <authorList>
            <person name="Barrero R.A."/>
            <person name="Guerrero F.D."/>
            <person name="Moolhuijzen P."/>
            <person name="Goolsby J.A."/>
            <person name="Tidwell J."/>
            <person name="Bellgard S.E."/>
            <person name="Bellgard M.I."/>
        </authorList>
    </citation>
    <scope>NUCLEOTIDE SEQUENCE</scope>
    <source>
        <tissue evidence="1">Shoot tissue taken approximately 20 cm above the soil surface</tissue>
    </source>
</reference>